<feature type="compositionally biased region" description="Polar residues" evidence="1">
    <location>
        <begin position="189"/>
        <end position="198"/>
    </location>
</feature>
<dbReference type="OrthoDB" id="4964983at2"/>
<sequence>MAKRSTAGVEPPELLDKDAAAVWREVVAAHPQPARIVGPDLEVFCGQVALARNCRDRVAQEGEIVEGAKREPIPHPAIALGKAAQEYVAKHAPRFSPPAPMKRRTGPVYDATRRSLAAAAHLKDRAEFEGAAAALLTLAWLIDEAQRAGYAALEKAAFGTIPSYLKGCAELQITPASLPVPVAPAGATKTASNVTSMQDRARARRGSA</sequence>
<evidence type="ECO:0000313" key="3">
    <source>
        <dbReference type="Proteomes" id="UP000224915"/>
    </source>
</evidence>
<feature type="region of interest" description="Disordered" evidence="1">
    <location>
        <begin position="184"/>
        <end position="208"/>
    </location>
</feature>
<dbReference type="Proteomes" id="UP000224915">
    <property type="component" value="Unassembled WGS sequence"/>
</dbReference>
<dbReference type="EMBL" id="PDJD01000001">
    <property type="protein sequence ID" value="PFG19861.1"/>
    <property type="molecule type" value="Genomic_DNA"/>
</dbReference>
<comment type="caution">
    <text evidence="2">The sequence shown here is derived from an EMBL/GenBank/DDBJ whole genome shotgun (WGS) entry which is preliminary data.</text>
</comment>
<reference evidence="2 3" key="1">
    <citation type="submission" date="2017-10" db="EMBL/GenBank/DDBJ databases">
        <title>Sequencing the genomes of 1000 actinobacteria strains.</title>
        <authorList>
            <person name="Klenk H.-P."/>
        </authorList>
    </citation>
    <scope>NUCLEOTIDE SEQUENCE [LARGE SCALE GENOMIC DNA]</scope>
    <source>
        <strain evidence="2 3">DSM 21801</strain>
    </source>
</reference>
<organism evidence="2 3">
    <name type="scientific">Serinibacter salmoneus</name>
    <dbReference type="NCBI Taxonomy" id="556530"/>
    <lineage>
        <taxon>Bacteria</taxon>
        <taxon>Bacillati</taxon>
        <taxon>Actinomycetota</taxon>
        <taxon>Actinomycetes</taxon>
        <taxon>Micrococcales</taxon>
        <taxon>Beutenbergiaceae</taxon>
        <taxon>Serinibacter</taxon>
    </lineage>
</organism>
<dbReference type="RefSeq" id="WP_143556889.1">
    <property type="nucleotide sequence ID" value="NZ_PDJD01000001.1"/>
</dbReference>
<protein>
    <submittedName>
        <fullName evidence="2">Uncharacterized protein</fullName>
    </submittedName>
</protein>
<dbReference type="AlphaFoldDB" id="A0A2A9D0E6"/>
<accession>A0A2A9D0E6</accession>
<evidence type="ECO:0000313" key="2">
    <source>
        <dbReference type="EMBL" id="PFG19861.1"/>
    </source>
</evidence>
<proteinExistence type="predicted"/>
<keyword evidence="3" id="KW-1185">Reference proteome</keyword>
<evidence type="ECO:0000256" key="1">
    <source>
        <dbReference type="SAM" id="MobiDB-lite"/>
    </source>
</evidence>
<name>A0A2A9D0E6_9MICO</name>
<gene>
    <name evidence="2" type="ORF">ATL40_1437</name>
</gene>